<sequence>MKASEVAALLDEPACTHNKKEKSGCARPKPGASAGGCAFDGAQIALLPIADVAHVVHGPIACAGNSWDNRGTKSSGPTLYKIGMTTDLSEQDIIMGKAEKRLFHGIKQAVERYNPPAVFVYNTCVPALIGDDIEAVCKAAAERWGVPVVPIDSAGFYGTKNLGNRIAGEAMVKYVIGTREPEPLPPEAIPPGIKVHNINLIGEYNIAGELWYLTPLFDELGIRILCTLSGDARFHEVQTMHRAEVNMLVCAKAMINVARKMEERYGIPWFEGSFYGITDTSAALREIARIIGDEDLIARTEAVIAREENRVRGELDVWRPRLEGKRVLLFTGGVKSWSVVSALQDLGMNVVASGTKKSTEEDKARILELMGDKTIMLNSEGARDLLNAVYELKADILIAGGRNLYTALKARLPFLDINQEREFGYAGYEGMKELVRQLALTLESPVWDAVRKPAPWTSKAMVIAGPELGDSPDADDGNDAHGHDHDHDHDHHHAPAGAAA</sequence>
<dbReference type="InterPro" id="IPR005973">
    <property type="entry name" value="NifE"/>
</dbReference>
<keyword evidence="10" id="KW-1185">Reference proteome</keyword>
<keyword evidence="5 6" id="KW-0535">Nitrogen fixation</keyword>
<dbReference type="InterPro" id="IPR000318">
    <property type="entry name" value="Nase_comp1_CS"/>
</dbReference>
<dbReference type="Gene3D" id="3.40.50.12380">
    <property type="entry name" value="Nitrogenase MoFe cofactor biosynthesis protein NifE, C-terminal"/>
    <property type="match status" value="1"/>
</dbReference>
<evidence type="ECO:0000256" key="1">
    <source>
        <dbReference type="ARBA" id="ARBA00003171"/>
    </source>
</evidence>
<evidence type="ECO:0000259" key="8">
    <source>
        <dbReference type="Pfam" id="PF00148"/>
    </source>
</evidence>
<protein>
    <recommendedName>
        <fullName evidence="4">Nitrogenase iron-molybdenum cofactor biosynthesis protein NifE</fullName>
    </recommendedName>
</protein>
<evidence type="ECO:0000256" key="7">
    <source>
        <dbReference type="SAM" id="MobiDB-lite"/>
    </source>
</evidence>
<name>A1K2X4_AZOSB</name>
<dbReference type="Proteomes" id="UP000002588">
    <property type="component" value="Chromosome"/>
</dbReference>
<dbReference type="eggNOG" id="COG2710">
    <property type="taxonomic scope" value="Bacteria"/>
</dbReference>
<reference evidence="9 10" key="1">
    <citation type="journal article" date="2006" name="Nat. Biotechnol.">
        <title>Complete genome of the mutualistic, N2-fixing grass endophyte Azoarcus sp. strain BH72.</title>
        <authorList>
            <person name="Krause A."/>
            <person name="Ramakumar A."/>
            <person name="Bartels D."/>
            <person name="Battistoni F."/>
            <person name="Bekel T."/>
            <person name="Boch J."/>
            <person name="Boehm M."/>
            <person name="Friedrich F."/>
            <person name="Hurek T."/>
            <person name="Krause L."/>
            <person name="Linke B."/>
            <person name="McHardy A.C."/>
            <person name="Sarkar A."/>
            <person name="Schneiker S."/>
            <person name="Syed A.A."/>
            <person name="Thauer R."/>
            <person name="Vorhoelter F.-J."/>
            <person name="Weidner S."/>
            <person name="Puehler A."/>
            <person name="Reinhold-Hurek B."/>
            <person name="Kaiser O."/>
            <person name="Goesmann A."/>
        </authorList>
    </citation>
    <scope>NUCLEOTIDE SEQUENCE [LARGE SCALE GENOMIC DNA]</scope>
    <source>
        <strain evidence="9 10">BH72</strain>
    </source>
</reference>
<dbReference type="AlphaFoldDB" id="A1K2X4"/>
<proteinExistence type="inferred from homology"/>
<feature type="domain" description="Nitrogenase/oxidoreductase component 1" evidence="8">
    <location>
        <begin position="37"/>
        <end position="442"/>
    </location>
</feature>
<dbReference type="InterPro" id="IPR000510">
    <property type="entry name" value="Nase/OxRdtase_comp1"/>
</dbReference>
<accession>A1K2X4</accession>
<comment type="similarity">
    <text evidence="3 6">Belongs to the NifD/NifK/NifE/NifN family.</text>
</comment>
<dbReference type="KEGG" id="aoa:dqs_0572"/>
<gene>
    <name evidence="9" type="primary">nifE</name>
    <name evidence="9" type="ordered locus">azo0562</name>
</gene>
<evidence type="ECO:0000256" key="3">
    <source>
        <dbReference type="ARBA" id="ARBA00011002"/>
    </source>
</evidence>
<dbReference type="PROSITE" id="PS00699">
    <property type="entry name" value="NITROGENASE_1_1"/>
    <property type="match status" value="1"/>
</dbReference>
<feature type="compositionally biased region" description="Basic and acidic residues" evidence="7">
    <location>
        <begin position="478"/>
        <end position="493"/>
    </location>
</feature>
<evidence type="ECO:0000313" key="9">
    <source>
        <dbReference type="EMBL" id="CAL93179.1"/>
    </source>
</evidence>
<dbReference type="KEGG" id="azo:azo0562"/>
<dbReference type="PANTHER" id="PTHR42956">
    <property type="entry name" value="NITROGENASE IRON-MOLYBDENUM COFACTOR BIOSYNTHESIS PROTEIN NIFE"/>
    <property type="match status" value="1"/>
</dbReference>
<dbReference type="HOGENOM" id="CLU_025876_1_1_4"/>
<dbReference type="UniPathway" id="UPA00782"/>
<evidence type="ECO:0000256" key="6">
    <source>
        <dbReference type="RuleBase" id="RU004021"/>
    </source>
</evidence>
<evidence type="ECO:0000256" key="4">
    <source>
        <dbReference type="ARBA" id="ARBA00013280"/>
    </source>
</evidence>
<dbReference type="Gene3D" id="3.40.50.1980">
    <property type="entry name" value="Nitrogenase molybdenum iron protein domain"/>
    <property type="match status" value="1"/>
</dbReference>
<dbReference type="GO" id="GO:0016163">
    <property type="term" value="F:nitrogenase activity"/>
    <property type="evidence" value="ECO:0007669"/>
    <property type="project" value="InterPro"/>
</dbReference>
<dbReference type="NCBIfam" id="TIGR01283">
    <property type="entry name" value="nifE"/>
    <property type="match status" value="1"/>
</dbReference>
<comment type="function">
    <text evidence="1">This protein may play a role in the biosynthesis of the prosthetic group of nitrogenase (FeMo cofactor).</text>
</comment>
<dbReference type="GO" id="GO:0065003">
    <property type="term" value="P:protein-containing complex assembly"/>
    <property type="evidence" value="ECO:0007669"/>
    <property type="project" value="InterPro"/>
</dbReference>
<evidence type="ECO:0000256" key="2">
    <source>
        <dbReference type="ARBA" id="ARBA00005155"/>
    </source>
</evidence>
<dbReference type="PROSITE" id="PS00090">
    <property type="entry name" value="NITROGENASE_1_2"/>
    <property type="match status" value="1"/>
</dbReference>
<dbReference type="InterPro" id="IPR049939">
    <property type="entry name" value="NifE-like"/>
</dbReference>
<evidence type="ECO:0000313" key="10">
    <source>
        <dbReference type="Proteomes" id="UP000002588"/>
    </source>
</evidence>
<dbReference type="PANTHER" id="PTHR42956:SF1">
    <property type="entry name" value="NITROGENASE IRON-MOLYBDENUM COFACTOR BIOSYNTHESIS PROTEIN NIFE"/>
    <property type="match status" value="1"/>
</dbReference>
<dbReference type="SUPFAM" id="SSF53807">
    <property type="entry name" value="Helical backbone' metal receptor"/>
    <property type="match status" value="1"/>
</dbReference>
<dbReference type="RefSeq" id="WP_011764297.1">
    <property type="nucleotide sequence ID" value="NC_008702.1"/>
</dbReference>
<dbReference type="STRING" id="62928.azo0562"/>
<evidence type="ECO:0000256" key="5">
    <source>
        <dbReference type="ARBA" id="ARBA00023231"/>
    </source>
</evidence>
<dbReference type="Pfam" id="PF00148">
    <property type="entry name" value="Oxidored_nitro"/>
    <property type="match status" value="1"/>
</dbReference>
<dbReference type="EMBL" id="AM406670">
    <property type="protein sequence ID" value="CAL93179.1"/>
    <property type="molecule type" value="Genomic_DNA"/>
</dbReference>
<comment type="pathway">
    <text evidence="2">Cofactor biosynthesis; Fe-Mo cofactor biosynthesis.</text>
</comment>
<dbReference type="OrthoDB" id="9762718at2"/>
<feature type="region of interest" description="Disordered" evidence="7">
    <location>
        <begin position="465"/>
        <end position="500"/>
    </location>
</feature>
<organism evidence="9 10">
    <name type="scientific">Azoarcus sp. (strain BH72)</name>
    <dbReference type="NCBI Taxonomy" id="418699"/>
    <lineage>
        <taxon>Bacteria</taxon>
        <taxon>Pseudomonadati</taxon>
        <taxon>Pseudomonadota</taxon>
        <taxon>Betaproteobacteria</taxon>
        <taxon>Rhodocyclales</taxon>
        <taxon>Zoogloeaceae</taxon>
        <taxon>Azoarcus</taxon>
    </lineage>
</organism>